<keyword evidence="5 10" id="KW-0436">Ligase</keyword>
<dbReference type="HAMAP" id="MF_00120">
    <property type="entry name" value="GatA"/>
    <property type="match status" value="1"/>
</dbReference>
<organism evidence="12 13">
    <name type="scientific">Candidatus Cyrtobacter comes</name>
    <dbReference type="NCBI Taxonomy" id="675776"/>
    <lineage>
        <taxon>Bacteria</taxon>
        <taxon>Pseudomonadati</taxon>
        <taxon>Pseudomonadota</taxon>
        <taxon>Alphaproteobacteria</taxon>
        <taxon>Rickettsiales</taxon>
        <taxon>Candidatus Midichloriaceae</taxon>
        <taxon>Candidatus Cyrtobacter</taxon>
    </lineage>
</organism>
<feature type="active site" description="Charge relay system" evidence="10">
    <location>
        <position position="159"/>
    </location>
</feature>
<dbReference type="Proteomes" id="UP001293791">
    <property type="component" value="Unassembled WGS sequence"/>
</dbReference>
<gene>
    <name evidence="10" type="primary">gatA</name>
    <name evidence="12" type="ORF">Cyrtocomes_00492</name>
</gene>
<evidence type="ECO:0000256" key="7">
    <source>
        <dbReference type="ARBA" id="ARBA00022840"/>
    </source>
</evidence>
<comment type="function">
    <text evidence="10">Allows the formation of correctly charged Gln-tRNA(Gln) through the transamidation of misacylated Glu-tRNA(Gln) in organisms which lack glutaminyl-tRNA synthetase. The reaction takes place in the presence of glutamine and ATP through an activated gamma-phospho-Glu-tRNA(Gln).</text>
</comment>
<evidence type="ECO:0000256" key="10">
    <source>
        <dbReference type="HAMAP-Rule" id="MF_00120"/>
    </source>
</evidence>
<dbReference type="PANTHER" id="PTHR11895:SF151">
    <property type="entry name" value="GLUTAMYL-TRNA(GLN) AMIDOTRANSFERASE SUBUNIT A"/>
    <property type="match status" value="1"/>
</dbReference>
<evidence type="ECO:0000256" key="2">
    <source>
        <dbReference type="ARBA" id="ARBA00011123"/>
    </source>
</evidence>
<evidence type="ECO:0000256" key="8">
    <source>
        <dbReference type="ARBA" id="ARBA00022917"/>
    </source>
</evidence>
<name>A0ABU5L7M1_9RICK</name>
<dbReference type="RefSeq" id="WP_322497608.1">
    <property type="nucleotide sequence ID" value="NZ_JARGYT010000021.1"/>
</dbReference>
<proteinExistence type="inferred from homology"/>
<feature type="domain" description="Amidase" evidence="11">
    <location>
        <begin position="25"/>
        <end position="470"/>
    </location>
</feature>
<evidence type="ECO:0000259" key="11">
    <source>
        <dbReference type="Pfam" id="PF01425"/>
    </source>
</evidence>
<comment type="catalytic activity">
    <reaction evidence="9 10">
        <text>L-glutamyl-tRNA(Gln) + L-glutamine + ATP + H2O = L-glutaminyl-tRNA(Gln) + L-glutamate + ADP + phosphate + H(+)</text>
        <dbReference type="Rhea" id="RHEA:17521"/>
        <dbReference type="Rhea" id="RHEA-COMP:9681"/>
        <dbReference type="Rhea" id="RHEA-COMP:9684"/>
        <dbReference type="ChEBI" id="CHEBI:15377"/>
        <dbReference type="ChEBI" id="CHEBI:15378"/>
        <dbReference type="ChEBI" id="CHEBI:29985"/>
        <dbReference type="ChEBI" id="CHEBI:30616"/>
        <dbReference type="ChEBI" id="CHEBI:43474"/>
        <dbReference type="ChEBI" id="CHEBI:58359"/>
        <dbReference type="ChEBI" id="CHEBI:78520"/>
        <dbReference type="ChEBI" id="CHEBI:78521"/>
        <dbReference type="ChEBI" id="CHEBI:456216"/>
        <dbReference type="EC" id="6.3.5.7"/>
    </reaction>
</comment>
<dbReference type="InterPro" id="IPR036928">
    <property type="entry name" value="AS_sf"/>
</dbReference>
<dbReference type="EMBL" id="JARGYT010000021">
    <property type="protein sequence ID" value="MDZ5762123.1"/>
    <property type="molecule type" value="Genomic_DNA"/>
</dbReference>
<keyword evidence="8 10" id="KW-0648">Protein biosynthesis</keyword>
<sequence>MKELLSWGIRELISALKIRKISAIELAKAYIERAQECRDLNMYVYETFDLALKQAKESDERYARSREFSLDGIPIAVKDIFCTEGIRTTACSKMLENFIPPYESTVTDRLFKHGAVMIGKANMDEFAMGSSNCHSYFGAALNPWKRNDNPNLKMVPGGSSGGSAAAVAARACVASLGTDTGGSVRQPASFCGIVGAKPTYGRCSRYGIISFASSLDQAGVFARSVEDCAILFEKICGVDEKDPTTSPEPVPNFVSSVKNSISGMKIGIPKEYIIDGISDEILSLWNKGKEYLKDAGAQIVDISLPHTKYSLAVYYVIAPAEAYSNFSRYDGVRYGYRPKEAKNFEELVSESRGGGFGIEVKRRMLLGNYILSSSEYDSSFVKAQKVRRLIQNDFLNAFEQVDAILVPTAPSVAFDTENQPTDPVLMYLNDIFTVVANLAGLPGISVPTVLGDGGLPLGLQIISKPFDEASMFKIAHKIETAAQFPFL</sequence>
<evidence type="ECO:0000256" key="6">
    <source>
        <dbReference type="ARBA" id="ARBA00022741"/>
    </source>
</evidence>
<keyword evidence="6 10" id="KW-0547">Nucleotide-binding</keyword>
<evidence type="ECO:0000256" key="1">
    <source>
        <dbReference type="ARBA" id="ARBA00008069"/>
    </source>
</evidence>
<comment type="similarity">
    <text evidence="1 10">Belongs to the amidase family. GatA subfamily.</text>
</comment>
<comment type="caution">
    <text evidence="12">The sequence shown here is derived from an EMBL/GenBank/DDBJ whole genome shotgun (WGS) entry which is preliminary data.</text>
</comment>
<dbReference type="Pfam" id="PF01425">
    <property type="entry name" value="Amidase"/>
    <property type="match status" value="1"/>
</dbReference>
<feature type="active site" description="Acyl-ester intermediate" evidence="10">
    <location>
        <position position="183"/>
    </location>
</feature>
<evidence type="ECO:0000313" key="12">
    <source>
        <dbReference type="EMBL" id="MDZ5762123.1"/>
    </source>
</evidence>
<dbReference type="Gene3D" id="3.90.1300.10">
    <property type="entry name" value="Amidase signature (AS) domain"/>
    <property type="match status" value="1"/>
</dbReference>
<dbReference type="SUPFAM" id="SSF75304">
    <property type="entry name" value="Amidase signature (AS) enzymes"/>
    <property type="match status" value="1"/>
</dbReference>
<dbReference type="InterPro" id="IPR004412">
    <property type="entry name" value="GatA"/>
</dbReference>
<dbReference type="PROSITE" id="PS00571">
    <property type="entry name" value="AMIDASES"/>
    <property type="match status" value="1"/>
</dbReference>
<keyword evidence="7 10" id="KW-0067">ATP-binding</keyword>
<evidence type="ECO:0000313" key="13">
    <source>
        <dbReference type="Proteomes" id="UP001293791"/>
    </source>
</evidence>
<dbReference type="EC" id="6.3.5.7" evidence="3 10"/>
<accession>A0ABU5L7M1</accession>
<dbReference type="InterPro" id="IPR023631">
    <property type="entry name" value="Amidase_dom"/>
</dbReference>
<protein>
    <recommendedName>
        <fullName evidence="4 10">Glutamyl-tRNA(Gln) amidotransferase subunit A</fullName>
        <shortName evidence="10">Glu-ADT subunit A</shortName>
        <ecNumber evidence="3 10">6.3.5.7</ecNumber>
    </recommendedName>
</protein>
<evidence type="ECO:0000256" key="4">
    <source>
        <dbReference type="ARBA" id="ARBA00014428"/>
    </source>
</evidence>
<evidence type="ECO:0000256" key="5">
    <source>
        <dbReference type="ARBA" id="ARBA00022598"/>
    </source>
</evidence>
<comment type="subunit">
    <text evidence="2 10">Heterotrimer of A, B and C subunits.</text>
</comment>
<evidence type="ECO:0000256" key="3">
    <source>
        <dbReference type="ARBA" id="ARBA00012739"/>
    </source>
</evidence>
<evidence type="ECO:0000256" key="9">
    <source>
        <dbReference type="ARBA" id="ARBA00047407"/>
    </source>
</evidence>
<dbReference type="InterPro" id="IPR020556">
    <property type="entry name" value="Amidase_CS"/>
</dbReference>
<feature type="active site" description="Charge relay system" evidence="10">
    <location>
        <position position="78"/>
    </location>
</feature>
<dbReference type="InterPro" id="IPR000120">
    <property type="entry name" value="Amidase"/>
</dbReference>
<dbReference type="NCBIfam" id="TIGR00132">
    <property type="entry name" value="gatA"/>
    <property type="match status" value="1"/>
</dbReference>
<dbReference type="PANTHER" id="PTHR11895">
    <property type="entry name" value="TRANSAMIDASE"/>
    <property type="match status" value="1"/>
</dbReference>
<keyword evidence="13" id="KW-1185">Reference proteome</keyword>
<reference evidence="12 13" key="1">
    <citation type="submission" date="2023-02" db="EMBL/GenBank/DDBJ databases">
        <title>Host association and intracellularity evolved multiple times independently in the Rickettsiales.</title>
        <authorList>
            <person name="Castelli M."/>
            <person name="Nardi T."/>
            <person name="Gammuto L."/>
            <person name="Bellinzona G."/>
            <person name="Sabaneyeva E."/>
            <person name="Potekhin A."/>
            <person name="Serra V."/>
            <person name="Petroni G."/>
            <person name="Sassera D."/>
        </authorList>
    </citation>
    <scope>NUCLEOTIDE SEQUENCE [LARGE SCALE GENOMIC DNA]</scope>
    <source>
        <strain evidence="12 13">BOD18</strain>
    </source>
</reference>